<keyword evidence="1" id="KW-0472">Membrane</keyword>
<feature type="transmembrane region" description="Helical" evidence="1">
    <location>
        <begin position="36"/>
        <end position="58"/>
    </location>
</feature>
<dbReference type="Proteomes" id="UP001456513">
    <property type="component" value="Unassembled WGS sequence"/>
</dbReference>
<sequence>MGAAVVFGVCRAARKPTWLLPRVTLAFFTLGSMASLVGGSYLPVANGAILAAILPMFLTDGRWDRLFGHTQDSH</sequence>
<gene>
    <name evidence="2" type="ORF">AABD04_24060</name>
</gene>
<keyword evidence="1" id="KW-1133">Transmembrane helix</keyword>
<keyword evidence="1" id="KW-0812">Transmembrane</keyword>
<reference evidence="2 3" key="1">
    <citation type="submission" date="2024-03" db="EMBL/GenBank/DDBJ databases">
        <title>Rhodococcus navarretei sp. nov. and Pseudarthrobacter quantumdoti sp. nov., two new species with the ability to biosynthesize Quantum Dots isolated from soil samples at Union Glacier, Antarctica.</title>
        <authorList>
            <person name="Vargas M."/>
        </authorList>
    </citation>
    <scope>NUCLEOTIDE SEQUENCE [LARGE SCALE GENOMIC DNA]</scope>
    <source>
        <strain evidence="2 3">EXRC-4A-4</strain>
    </source>
</reference>
<proteinExistence type="predicted"/>
<dbReference type="EMBL" id="JBBPCN010000001">
    <property type="protein sequence ID" value="MEK8073933.1"/>
    <property type="molecule type" value="Genomic_DNA"/>
</dbReference>
<evidence type="ECO:0000313" key="2">
    <source>
        <dbReference type="EMBL" id="MEK8073933.1"/>
    </source>
</evidence>
<evidence type="ECO:0000313" key="3">
    <source>
        <dbReference type="Proteomes" id="UP001456513"/>
    </source>
</evidence>
<organism evidence="2 3">
    <name type="scientific">Rhodococcus navarretei</name>
    <dbReference type="NCBI Taxonomy" id="3128981"/>
    <lineage>
        <taxon>Bacteria</taxon>
        <taxon>Bacillati</taxon>
        <taxon>Actinomycetota</taxon>
        <taxon>Actinomycetes</taxon>
        <taxon>Mycobacteriales</taxon>
        <taxon>Nocardiaceae</taxon>
        <taxon>Rhodococcus</taxon>
    </lineage>
</organism>
<name>A0ABU9D617_9NOCA</name>
<protein>
    <submittedName>
        <fullName evidence="2">Uncharacterized protein</fullName>
    </submittedName>
</protein>
<dbReference type="RefSeq" id="WP_341442778.1">
    <property type="nucleotide sequence ID" value="NZ_JBBPCN010000001.1"/>
</dbReference>
<keyword evidence="3" id="KW-1185">Reference proteome</keyword>
<accession>A0ABU9D617</accession>
<evidence type="ECO:0000256" key="1">
    <source>
        <dbReference type="SAM" id="Phobius"/>
    </source>
</evidence>
<comment type="caution">
    <text evidence="2">The sequence shown here is derived from an EMBL/GenBank/DDBJ whole genome shotgun (WGS) entry which is preliminary data.</text>
</comment>